<dbReference type="SUPFAM" id="SSF54373">
    <property type="entry name" value="FAD-linked reductases, C-terminal domain"/>
    <property type="match status" value="1"/>
</dbReference>
<dbReference type="InterPro" id="IPR006076">
    <property type="entry name" value="FAD-dep_OxRdtase"/>
</dbReference>
<evidence type="ECO:0000259" key="9">
    <source>
        <dbReference type="Pfam" id="PF01266"/>
    </source>
</evidence>
<dbReference type="EMBL" id="JBHTMK010000021">
    <property type="protein sequence ID" value="MFD1367199.1"/>
    <property type="molecule type" value="Genomic_DNA"/>
</dbReference>
<dbReference type="EC" id="1.4.3.3" evidence="6"/>
<name>A0ABW4A9F1_9ACTN</name>
<evidence type="ECO:0000256" key="8">
    <source>
        <dbReference type="ARBA" id="ARBA00049547"/>
    </source>
</evidence>
<evidence type="ECO:0000256" key="1">
    <source>
        <dbReference type="ARBA" id="ARBA00001974"/>
    </source>
</evidence>
<evidence type="ECO:0000256" key="7">
    <source>
        <dbReference type="ARBA" id="ARBA00039751"/>
    </source>
</evidence>
<sequence>MIVNADVVVLGAGVSGLTCAIRLAEAGFRVTVHSADPPARITSYAAGAIWGCYLVAHDRGVDWSLRSLEIFRDLAREPAVTGVRMTSGVVASRGDLKADHPGPGAEDVQPVTSTATLPPGFTNGWWYRVPLIDMVVYLAYLTARLDDCGVRVQVGGRVTPEQLPRLGTTVVNCTGVDAGDVVPGDPVRPIRGDLLVVGNPGIDTFFVEHDDDRDGLTTYVLPHGDRVMLGGSRTDGDWSRQPDPERAEQILQRCVEAEPLLAGARVLDHRVGLRPARKRLRVEADGRHPHVIHNYGHGGAGVTLSWGCADEVLALTGAAARTTRRC</sequence>
<dbReference type="PANTHER" id="PTHR11530:SF11">
    <property type="entry name" value="D-ASPARTATE OXIDASE"/>
    <property type="match status" value="1"/>
</dbReference>
<feature type="domain" description="FAD dependent oxidoreductase" evidence="9">
    <location>
        <begin position="6"/>
        <end position="312"/>
    </location>
</feature>
<comment type="similarity">
    <text evidence="2">Belongs to the DAMOX/DASOX family.</text>
</comment>
<dbReference type="PRINTS" id="PR00411">
    <property type="entry name" value="PNDRDTASEI"/>
</dbReference>
<dbReference type="RefSeq" id="WP_317787694.1">
    <property type="nucleotide sequence ID" value="NZ_AP028461.1"/>
</dbReference>
<dbReference type="PANTHER" id="PTHR11530">
    <property type="entry name" value="D-AMINO ACID OXIDASE"/>
    <property type="match status" value="1"/>
</dbReference>
<protein>
    <recommendedName>
        <fullName evidence="7">D-amino-acid oxidase</fullName>
        <ecNumber evidence="6">1.4.3.3</ecNumber>
    </recommendedName>
</protein>
<keyword evidence="11" id="KW-1185">Reference proteome</keyword>
<gene>
    <name evidence="10" type="ORF">ACFQ5G_17735</name>
</gene>
<dbReference type="Proteomes" id="UP001597183">
    <property type="component" value="Unassembled WGS sequence"/>
</dbReference>
<keyword evidence="4" id="KW-0274">FAD</keyword>
<evidence type="ECO:0000256" key="3">
    <source>
        <dbReference type="ARBA" id="ARBA00022630"/>
    </source>
</evidence>
<dbReference type="Gene3D" id="3.30.9.10">
    <property type="entry name" value="D-Amino Acid Oxidase, subunit A, domain 2"/>
    <property type="match status" value="1"/>
</dbReference>
<comment type="caution">
    <text evidence="10">The sequence shown here is derived from an EMBL/GenBank/DDBJ whole genome shotgun (WGS) entry which is preliminary data.</text>
</comment>
<evidence type="ECO:0000256" key="2">
    <source>
        <dbReference type="ARBA" id="ARBA00006730"/>
    </source>
</evidence>
<keyword evidence="5 10" id="KW-0560">Oxidoreductase</keyword>
<dbReference type="GO" id="GO:0016491">
    <property type="term" value="F:oxidoreductase activity"/>
    <property type="evidence" value="ECO:0007669"/>
    <property type="project" value="UniProtKB-KW"/>
</dbReference>
<keyword evidence="3" id="KW-0285">Flavoprotein</keyword>
<accession>A0ABW4A9F1</accession>
<reference evidence="11" key="1">
    <citation type="journal article" date="2019" name="Int. J. Syst. Evol. Microbiol.">
        <title>The Global Catalogue of Microorganisms (GCM) 10K type strain sequencing project: providing services to taxonomists for standard genome sequencing and annotation.</title>
        <authorList>
            <consortium name="The Broad Institute Genomics Platform"/>
            <consortium name="The Broad Institute Genome Sequencing Center for Infectious Disease"/>
            <person name="Wu L."/>
            <person name="Ma J."/>
        </authorList>
    </citation>
    <scope>NUCLEOTIDE SEQUENCE [LARGE SCALE GENOMIC DNA]</scope>
    <source>
        <strain evidence="11">CCM 7526</strain>
    </source>
</reference>
<dbReference type="InterPro" id="IPR023209">
    <property type="entry name" value="DAO"/>
</dbReference>
<evidence type="ECO:0000313" key="11">
    <source>
        <dbReference type="Proteomes" id="UP001597183"/>
    </source>
</evidence>
<proteinExistence type="inferred from homology"/>
<evidence type="ECO:0000256" key="4">
    <source>
        <dbReference type="ARBA" id="ARBA00022827"/>
    </source>
</evidence>
<evidence type="ECO:0000256" key="6">
    <source>
        <dbReference type="ARBA" id="ARBA00039101"/>
    </source>
</evidence>
<organism evidence="10 11">
    <name type="scientific">Actinoplanes sichuanensis</name>
    <dbReference type="NCBI Taxonomy" id="512349"/>
    <lineage>
        <taxon>Bacteria</taxon>
        <taxon>Bacillati</taxon>
        <taxon>Actinomycetota</taxon>
        <taxon>Actinomycetes</taxon>
        <taxon>Micromonosporales</taxon>
        <taxon>Micromonosporaceae</taxon>
        <taxon>Actinoplanes</taxon>
    </lineage>
</organism>
<dbReference type="PROSITE" id="PS00677">
    <property type="entry name" value="DAO"/>
    <property type="match status" value="1"/>
</dbReference>
<dbReference type="Gene3D" id="3.40.50.720">
    <property type="entry name" value="NAD(P)-binding Rossmann-like Domain"/>
    <property type="match status" value="1"/>
</dbReference>
<dbReference type="Pfam" id="PF01266">
    <property type="entry name" value="DAO"/>
    <property type="match status" value="1"/>
</dbReference>
<comment type="catalytic activity">
    <reaction evidence="8">
        <text>a D-alpha-amino acid + O2 + H2O = a 2-oxocarboxylate + H2O2 + NH4(+)</text>
        <dbReference type="Rhea" id="RHEA:21816"/>
        <dbReference type="ChEBI" id="CHEBI:15377"/>
        <dbReference type="ChEBI" id="CHEBI:15379"/>
        <dbReference type="ChEBI" id="CHEBI:16240"/>
        <dbReference type="ChEBI" id="CHEBI:28938"/>
        <dbReference type="ChEBI" id="CHEBI:35179"/>
        <dbReference type="ChEBI" id="CHEBI:59871"/>
        <dbReference type="EC" id="1.4.3.3"/>
    </reaction>
    <physiologicalReaction direction="left-to-right" evidence="8">
        <dbReference type="Rhea" id="RHEA:21817"/>
    </physiologicalReaction>
</comment>
<evidence type="ECO:0000256" key="5">
    <source>
        <dbReference type="ARBA" id="ARBA00023002"/>
    </source>
</evidence>
<dbReference type="InterPro" id="IPR006181">
    <property type="entry name" value="D-amino_acid_oxidase_CS"/>
</dbReference>
<dbReference type="PIRSF" id="PIRSF000189">
    <property type="entry name" value="D-aa_oxidase"/>
    <property type="match status" value="1"/>
</dbReference>
<dbReference type="SUPFAM" id="SSF51971">
    <property type="entry name" value="Nucleotide-binding domain"/>
    <property type="match status" value="1"/>
</dbReference>
<evidence type="ECO:0000313" key="10">
    <source>
        <dbReference type="EMBL" id="MFD1367199.1"/>
    </source>
</evidence>
<comment type="cofactor">
    <cofactor evidence="1">
        <name>FAD</name>
        <dbReference type="ChEBI" id="CHEBI:57692"/>
    </cofactor>
</comment>